<reference evidence="2 3" key="1">
    <citation type="submission" date="2018-02" db="EMBL/GenBank/DDBJ databases">
        <title>Comparative genomes isolates from brazilian mangrove.</title>
        <authorList>
            <person name="Araujo J.E."/>
            <person name="Taketani R.G."/>
            <person name="Silva M.C.P."/>
            <person name="Loureco M.V."/>
            <person name="Andreote F.D."/>
        </authorList>
    </citation>
    <scope>NUCLEOTIDE SEQUENCE [LARGE SCALE GENOMIC DNA]</scope>
    <source>
        <strain evidence="2 3">Nap-Phe MGV</strain>
    </source>
</reference>
<keyword evidence="1" id="KW-0472">Membrane</keyword>
<gene>
    <name evidence="2" type="ORF">C5Y93_10575</name>
</gene>
<dbReference type="EMBL" id="PUHZ01000011">
    <property type="protein sequence ID" value="PQO46020.1"/>
    <property type="molecule type" value="Genomic_DNA"/>
</dbReference>
<evidence type="ECO:0000256" key="1">
    <source>
        <dbReference type="SAM" id="Phobius"/>
    </source>
</evidence>
<feature type="transmembrane region" description="Helical" evidence="1">
    <location>
        <begin position="117"/>
        <end position="145"/>
    </location>
</feature>
<comment type="caution">
    <text evidence="2">The sequence shown here is derived from an EMBL/GenBank/DDBJ whole genome shotgun (WGS) entry which is preliminary data.</text>
</comment>
<proteinExistence type="predicted"/>
<evidence type="ECO:0000313" key="3">
    <source>
        <dbReference type="Proteomes" id="UP000237819"/>
    </source>
</evidence>
<name>A0A2S8GNM0_9BACT</name>
<feature type="transmembrane region" description="Helical" evidence="1">
    <location>
        <begin position="25"/>
        <end position="47"/>
    </location>
</feature>
<sequence length="158" mass="17196">MNANANADSPASSDTDQQHLLLLRVFHYVFAGLQGMSALIMVLQLLMLNVVYSNITSSAFKDIEVDGRTIDISPPSPPSTPFAVIGMFFTVMLVLLVAMMLCNLITAHSLAVRRNHMFCLVISGINCLVVPIGTILGVFTIVVLLRPSVKRLFDPSGY</sequence>
<evidence type="ECO:0000313" key="2">
    <source>
        <dbReference type="EMBL" id="PQO46020.1"/>
    </source>
</evidence>
<dbReference type="AlphaFoldDB" id="A0A2S8GNM0"/>
<dbReference type="OrthoDB" id="291860at2"/>
<dbReference type="RefSeq" id="WP_105335398.1">
    <property type="nucleotide sequence ID" value="NZ_PUHZ01000011.1"/>
</dbReference>
<dbReference type="Proteomes" id="UP000237819">
    <property type="component" value="Unassembled WGS sequence"/>
</dbReference>
<protein>
    <submittedName>
        <fullName evidence="2">Uncharacterized protein</fullName>
    </submittedName>
</protein>
<accession>A0A2S8GNM0</accession>
<feature type="transmembrane region" description="Helical" evidence="1">
    <location>
        <begin position="82"/>
        <end position="105"/>
    </location>
</feature>
<organism evidence="2 3">
    <name type="scientific">Blastopirellula marina</name>
    <dbReference type="NCBI Taxonomy" id="124"/>
    <lineage>
        <taxon>Bacteria</taxon>
        <taxon>Pseudomonadati</taxon>
        <taxon>Planctomycetota</taxon>
        <taxon>Planctomycetia</taxon>
        <taxon>Pirellulales</taxon>
        <taxon>Pirellulaceae</taxon>
        <taxon>Blastopirellula</taxon>
    </lineage>
</organism>
<keyword evidence="1" id="KW-0812">Transmembrane</keyword>
<keyword evidence="1" id="KW-1133">Transmembrane helix</keyword>